<dbReference type="AlphaFoldDB" id="A0A419SVJ5"/>
<feature type="domain" description="HTH tetR-type" evidence="5">
    <location>
        <begin position="6"/>
        <end position="66"/>
    </location>
</feature>
<evidence type="ECO:0000259" key="5">
    <source>
        <dbReference type="PROSITE" id="PS50977"/>
    </source>
</evidence>
<evidence type="ECO:0000256" key="3">
    <source>
        <dbReference type="ARBA" id="ARBA00023163"/>
    </source>
</evidence>
<evidence type="ECO:0000313" key="7">
    <source>
        <dbReference type="Proteomes" id="UP000284277"/>
    </source>
</evidence>
<dbReference type="Gene3D" id="1.10.357.10">
    <property type="entry name" value="Tetracycline Repressor, domain 2"/>
    <property type="match status" value="1"/>
</dbReference>
<keyword evidence="3" id="KW-0804">Transcription</keyword>
<evidence type="ECO:0000313" key="6">
    <source>
        <dbReference type="EMBL" id="RKD29253.1"/>
    </source>
</evidence>
<dbReference type="InterPro" id="IPR011075">
    <property type="entry name" value="TetR_C"/>
</dbReference>
<sequence>MGRTKEFDEEVVLQKAMELFWEQGYEKTSMSDLVEHMGIHRKSLYDTFGDKHSLYLKTIDHYRENTSERLTCVLSDTKTAGEGVKAIFDIMIHGSKECPWGCFIVNAATELALRDQEVEEKTDAVFKQTEGLIKELVLKGQKSGEFTCDLSADALADILHGTLLGVRVYTRTSANKEKLNHLADNFIQLLKCKN</sequence>
<dbReference type="PANTHER" id="PTHR47506">
    <property type="entry name" value="TRANSCRIPTIONAL REGULATORY PROTEIN"/>
    <property type="match status" value="1"/>
</dbReference>
<dbReference type="Pfam" id="PF00440">
    <property type="entry name" value="TetR_N"/>
    <property type="match status" value="1"/>
</dbReference>
<dbReference type="GO" id="GO:0003677">
    <property type="term" value="F:DNA binding"/>
    <property type="evidence" value="ECO:0007669"/>
    <property type="project" value="UniProtKB-UniRule"/>
</dbReference>
<comment type="caution">
    <text evidence="6">The sequence shown here is derived from an EMBL/GenBank/DDBJ whole genome shotgun (WGS) entry which is preliminary data.</text>
</comment>
<dbReference type="Proteomes" id="UP000284277">
    <property type="component" value="Unassembled WGS sequence"/>
</dbReference>
<feature type="DNA-binding region" description="H-T-H motif" evidence="4">
    <location>
        <begin position="29"/>
        <end position="48"/>
    </location>
</feature>
<dbReference type="EMBL" id="MCIA01000032">
    <property type="protein sequence ID" value="RKD29253.1"/>
    <property type="molecule type" value="Genomic_DNA"/>
</dbReference>
<keyword evidence="7" id="KW-1185">Reference proteome</keyword>
<reference evidence="6 7" key="1">
    <citation type="submission" date="2016-08" db="EMBL/GenBank/DDBJ databases">
        <title>A new outlook on sporulation: Clostridium algidixylanolyticum.</title>
        <authorList>
            <person name="Poppleton D.I."/>
            <person name="Gribaldo S."/>
        </authorList>
    </citation>
    <scope>NUCLEOTIDE SEQUENCE [LARGE SCALE GENOMIC DNA]</scope>
    <source>
        <strain evidence="6 7">SPL73</strain>
    </source>
</reference>
<evidence type="ECO:0000256" key="4">
    <source>
        <dbReference type="PROSITE-ProRule" id="PRU00335"/>
    </source>
</evidence>
<gene>
    <name evidence="6" type="ORF">BET01_07800</name>
</gene>
<dbReference type="PROSITE" id="PS50977">
    <property type="entry name" value="HTH_TETR_2"/>
    <property type="match status" value="1"/>
</dbReference>
<keyword evidence="1" id="KW-0805">Transcription regulation</keyword>
<dbReference type="InterPro" id="IPR001647">
    <property type="entry name" value="HTH_TetR"/>
</dbReference>
<organism evidence="6 7">
    <name type="scientific">Lacrimispora algidixylanolytica</name>
    <dbReference type="NCBI Taxonomy" id="94868"/>
    <lineage>
        <taxon>Bacteria</taxon>
        <taxon>Bacillati</taxon>
        <taxon>Bacillota</taxon>
        <taxon>Clostridia</taxon>
        <taxon>Lachnospirales</taxon>
        <taxon>Lachnospiraceae</taxon>
        <taxon>Lacrimispora</taxon>
    </lineage>
</organism>
<protein>
    <submittedName>
        <fullName evidence="6">TetR family transcriptional regulator</fullName>
    </submittedName>
</protein>
<name>A0A419SVJ5_9FIRM</name>
<dbReference type="RefSeq" id="WP_120198087.1">
    <property type="nucleotide sequence ID" value="NZ_MCIA01000032.1"/>
</dbReference>
<dbReference type="Pfam" id="PF16925">
    <property type="entry name" value="TetR_C_13"/>
    <property type="match status" value="1"/>
</dbReference>
<dbReference type="Gene3D" id="1.10.10.60">
    <property type="entry name" value="Homeodomain-like"/>
    <property type="match status" value="1"/>
</dbReference>
<dbReference type="PRINTS" id="PR00455">
    <property type="entry name" value="HTHTETR"/>
</dbReference>
<dbReference type="SUPFAM" id="SSF46689">
    <property type="entry name" value="Homeodomain-like"/>
    <property type="match status" value="1"/>
</dbReference>
<accession>A0A419SVJ5</accession>
<evidence type="ECO:0000256" key="2">
    <source>
        <dbReference type="ARBA" id="ARBA00023125"/>
    </source>
</evidence>
<dbReference type="PANTHER" id="PTHR47506:SF10">
    <property type="entry name" value="TRANSCRIPTIONAL REGULATORY PROTEIN"/>
    <property type="match status" value="1"/>
</dbReference>
<dbReference type="SUPFAM" id="SSF48498">
    <property type="entry name" value="Tetracyclin repressor-like, C-terminal domain"/>
    <property type="match status" value="1"/>
</dbReference>
<dbReference type="OrthoDB" id="9814703at2"/>
<evidence type="ECO:0000256" key="1">
    <source>
        <dbReference type="ARBA" id="ARBA00023015"/>
    </source>
</evidence>
<dbReference type="InterPro" id="IPR036271">
    <property type="entry name" value="Tet_transcr_reg_TetR-rel_C_sf"/>
</dbReference>
<proteinExistence type="predicted"/>
<keyword evidence="2 4" id="KW-0238">DNA-binding</keyword>
<dbReference type="InterPro" id="IPR009057">
    <property type="entry name" value="Homeodomain-like_sf"/>
</dbReference>